<dbReference type="InterPro" id="IPR017871">
    <property type="entry name" value="ABC_transporter-like_CS"/>
</dbReference>
<dbReference type="Pfam" id="PF08402">
    <property type="entry name" value="TOBE_2"/>
    <property type="match status" value="1"/>
</dbReference>
<dbReference type="GO" id="GO:0022857">
    <property type="term" value="F:transmembrane transporter activity"/>
    <property type="evidence" value="ECO:0007669"/>
    <property type="project" value="InterPro"/>
</dbReference>
<dbReference type="PANTHER" id="PTHR42781">
    <property type="entry name" value="SPERMIDINE/PUTRESCINE IMPORT ATP-BINDING PROTEIN POTA"/>
    <property type="match status" value="1"/>
</dbReference>
<dbReference type="SMART" id="SM00382">
    <property type="entry name" value="AAA"/>
    <property type="match status" value="1"/>
</dbReference>
<keyword evidence="1" id="KW-0813">Transport</keyword>
<dbReference type="Pfam" id="PF00005">
    <property type="entry name" value="ABC_tran"/>
    <property type="match status" value="1"/>
</dbReference>
<dbReference type="Gene3D" id="2.40.50.100">
    <property type="match status" value="1"/>
</dbReference>
<dbReference type="RefSeq" id="WP_089345913.1">
    <property type="nucleotide sequence ID" value="NZ_CP067130.1"/>
</dbReference>
<dbReference type="GO" id="GO:0015697">
    <property type="term" value="P:quaternary ammonium group transport"/>
    <property type="evidence" value="ECO:0007669"/>
    <property type="project" value="UniProtKB-ARBA"/>
</dbReference>
<protein>
    <submittedName>
        <fullName evidence="5">Putative spermidine/putrescine transport system ATP-binding protein</fullName>
    </submittedName>
</protein>
<dbReference type="InterPro" id="IPR003593">
    <property type="entry name" value="AAA+_ATPase"/>
</dbReference>
<accession>A0A239Q3T9</accession>
<keyword evidence="3 5" id="KW-0067">ATP-binding</keyword>
<dbReference type="GO" id="GO:0005524">
    <property type="term" value="F:ATP binding"/>
    <property type="evidence" value="ECO:0007669"/>
    <property type="project" value="UniProtKB-KW"/>
</dbReference>
<dbReference type="GO" id="GO:0043190">
    <property type="term" value="C:ATP-binding cassette (ABC) transporter complex"/>
    <property type="evidence" value="ECO:0007669"/>
    <property type="project" value="InterPro"/>
</dbReference>
<dbReference type="PANTHER" id="PTHR42781:SF4">
    <property type="entry name" value="SPERMIDINE_PUTRESCINE IMPORT ATP-BINDING PROTEIN POTA"/>
    <property type="match status" value="1"/>
</dbReference>
<dbReference type="InterPro" id="IPR013611">
    <property type="entry name" value="Transp-assoc_OB_typ2"/>
</dbReference>
<proteinExistence type="predicted"/>
<evidence type="ECO:0000256" key="3">
    <source>
        <dbReference type="ARBA" id="ARBA00022840"/>
    </source>
</evidence>
<dbReference type="AlphaFoldDB" id="A0A239Q3T9"/>
<evidence type="ECO:0000256" key="1">
    <source>
        <dbReference type="ARBA" id="ARBA00022448"/>
    </source>
</evidence>
<dbReference type="OrthoDB" id="9802264at2"/>
<dbReference type="PROSITE" id="PS50893">
    <property type="entry name" value="ABC_TRANSPORTER_2"/>
    <property type="match status" value="1"/>
</dbReference>
<dbReference type="InterPro" id="IPR027417">
    <property type="entry name" value="P-loop_NTPase"/>
</dbReference>
<feature type="domain" description="ABC transporter" evidence="4">
    <location>
        <begin position="4"/>
        <end position="234"/>
    </location>
</feature>
<dbReference type="PROSITE" id="PS00211">
    <property type="entry name" value="ABC_TRANSPORTER_1"/>
    <property type="match status" value="1"/>
</dbReference>
<keyword evidence="6" id="KW-1185">Reference proteome</keyword>
<keyword evidence="2" id="KW-0547">Nucleotide-binding</keyword>
<evidence type="ECO:0000256" key="2">
    <source>
        <dbReference type="ARBA" id="ARBA00022741"/>
    </source>
</evidence>
<dbReference type="FunFam" id="3.40.50.300:FF:000425">
    <property type="entry name" value="Probable ABC transporter, ATP-binding subunit"/>
    <property type="match status" value="1"/>
</dbReference>
<organism evidence="5 6">
    <name type="scientific">Paracoccus seriniphilus</name>
    <dbReference type="NCBI Taxonomy" id="184748"/>
    <lineage>
        <taxon>Bacteria</taxon>
        <taxon>Pseudomonadati</taxon>
        <taxon>Pseudomonadota</taxon>
        <taxon>Alphaproteobacteria</taxon>
        <taxon>Rhodobacterales</taxon>
        <taxon>Paracoccaceae</taxon>
        <taxon>Paracoccus</taxon>
    </lineage>
</organism>
<evidence type="ECO:0000313" key="5">
    <source>
        <dbReference type="EMBL" id="SNT76617.1"/>
    </source>
</evidence>
<dbReference type="GO" id="GO:0016887">
    <property type="term" value="F:ATP hydrolysis activity"/>
    <property type="evidence" value="ECO:0007669"/>
    <property type="project" value="InterPro"/>
</dbReference>
<dbReference type="SUPFAM" id="SSF50331">
    <property type="entry name" value="MOP-like"/>
    <property type="match status" value="1"/>
</dbReference>
<gene>
    <name evidence="5" type="ORF">SAMN05444959_12312</name>
</gene>
<evidence type="ECO:0000259" key="4">
    <source>
        <dbReference type="PROSITE" id="PS50893"/>
    </source>
</evidence>
<evidence type="ECO:0000313" key="6">
    <source>
        <dbReference type="Proteomes" id="UP000198307"/>
    </source>
</evidence>
<dbReference type="InterPro" id="IPR003439">
    <property type="entry name" value="ABC_transporter-like_ATP-bd"/>
</dbReference>
<dbReference type="InterPro" id="IPR008995">
    <property type="entry name" value="Mo/tungstate-bd_C_term_dom"/>
</dbReference>
<dbReference type="InterPro" id="IPR050093">
    <property type="entry name" value="ABC_SmlMolc_Importer"/>
</dbReference>
<name>A0A239Q3T9_9RHOB</name>
<dbReference type="Gene3D" id="3.40.50.300">
    <property type="entry name" value="P-loop containing nucleotide triphosphate hydrolases"/>
    <property type="match status" value="1"/>
</dbReference>
<sequence>MATLSLKNIEKNFGTFQALRDVNLEIGSAEFICLLGGSGCGKTTLLRIIAGLETPTSGEMLLDGTDLTRVDCHKRNVGMVFQSLALFPHLNVGQNIAYGLELRGVGKAERMARATELLDVVGLSGLSDRPVSALSGGQRQRVAIARALAIQPALFLMDEPFSALDAGLREHLQIEVKKLQRKLGVTTIFVTHDQNEAMSIADRIVILNEGRIEQAGTPTEIYSRPQTRFVADFMGTNNIFTPRFSAGGTVMLDDLPLGTARGAMATLEGRHTVAVRPEYLSLRPAGADSNGLVGTVDFVRLLGASIETELSVGDRKFIHTMVSDRPPEFAVGEKAEIHFDLDHAWIIPS</sequence>
<dbReference type="SUPFAM" id="SSF52540">
    <property type="entry name" value="P-loop containing nucleoside triphosphate hydrolases"/>
    <property type="match status" value="1"/>
</dbReference>
<dbReference type="Proteomes" id="UP000198307">
    <property type="component" value="Unassembled WGS sequence"/>
</dbReference>
<reference evidence="5 6" key="1">
    <citation type="submission" date="2017-07" db="EMBL/GenBank/DDBJ databases">
        <authorList>
            <person name="Sun Z.S."/>
            <person name="Albrecht U."/>
            <person name="Echele G."/>
            <person name="Lee C.C."/>
        </authorList>
    </citation>
    <scope>NUCLEOTIDE SEQUENCE [LARGE SCALE GENOMIC DNA]</scope>
    <source>
        <strain evidence="5 6">DSM 14827</strain>
    </source>
</reference>
<dbReference type="EMBL" id="FZQB01000023">
    <property type="protein sequence ID" value="SNT76617.1"/>
    <property type="molecule type" value="Genomic_DNA"/>
</dbReference>